<feature type="signal peptide" evidence="1">
    <location>
        <begin position="1"/>
        <end position="26"/>
    </location>
</feature>
<keyword evidence="4" id="KW-1185">Reference proteome</keyword>
<evidence type="ECO:0000313" key="4">
    <source>
        <dbReference type="Proteomes" id="UP000219452"/>
    </source>
</evidence>
<evidence type="ECO:0000256" key="1">
    <source>
        <dbReference type="SAM" id="SignalP"/>
    </source>
</evidence>
<keyword evidence="1" id="KW-0732">Signal</keyword>
<organism evidence="3 4">
    <name type="scientific">Spirosoma fluviale</name>
    <dbReference type="NCBI Taxonomy" id="1597977"/>
    <lineage>
        <taxon>Bacteria</taxon>
        <taxon>Pseudomonadati</taxon>
        <taxon>Bacteroidota</taxon>
        <taxon>Cytophagia</taxon>
        <taxon>Cytophagales</taxon>
        <taxon>Cytophagaceae</taxon>
        <taxon>Spirosoma</taxon>
    </lineage>
</organism>
<dbReference type="CDD" id="cd16031">
    <property type="entry name" value="G6S_like"/>
    <property type="match status" value="1"/>
</dbReference>
<dbReference type="PANTHER" id="PTHR43108">
    <property type="entry name" value="N-ACETYLGLUCOSAMINE-6-SULFATASE FAMILY MEMBER"/>
    <property type="match status" value="1"/>
</dbReference>
<dbReference type="Proteomes" id="UP000219452">
    <property type="component" value="Unassembled WGS sequence"/>
</dbReference>
<dbReference type="Pfam" id="PF00884">
    <property type="entry name" value="Sulfatase"/>
    <property type="match status" value="1"/>
</dbReference>
<dbReference type="AlphaFoldDB" id="A0A286GSL1"/>
<dbReference type="PANTHER" id="PTHR43108:SF8">
    <property type="entry name" value="SD21168P"/>
    <property type="match status" value="1"/>
</dbReference>
<dbReference type="Gene3D" id="3.40.720.10">
    <property type="entry name" value="Alkaline Phosphatase, subunit A"/>
    <property type="match status" value="1"/>
</dbReference>
<dbReference type="InterPro" id="IPR000917">
    <property type="entry name" value="Sulfatase_N"/>
</dbReference>
<feature type="chain" id="PRO_5012538403" evidence="1">
    <location>
        <begin position="27"/>
        <end position="525"/>
    </location>
</feature>
<evidence type="ECO:0000313" key="3">
    <source>
        <dbReference type="EMBL" id="SOD98541.1"/>
    </source>
</evidence>
<dbReference type="OrthoDB" id="9789742at2"/>
<dbReference type="RefSeq" id="WP_097131369.1">
    <property type="nucleotide sequence ID" value="NZ_OCNH01000008.1"/>
</dbReference>
<sequence>MKNPLFYTFGLLALIGSLTAFRPQLAGNEAPGQSSASPPAAKPKNIIYILADDHRYDFMGFTGKVAGLKTPNLDRLAAEGAHVRNAFVSTALCSPSRASILSGQYAHTHKVVDNFAPMTPGLKFFPQYLQKAGYKTAFLGKWHMGNADDAPQPGFDYWLSFKGQGVYYNPTFNINGKQVAHGDSSYTTDLLTDYAVKWLSSLNKDKPFCLYLSHKAVHADFQPARRHKGMYRNMPINYPETMYLTASDTSKVWGGSTPGTRPSVNPETKALQVNMADMPNWVKQQRYSWHGVDYLYHGAIDFNDFYRQYCETLMGVDDSVGRVLKWLEENGQLENTMVVYMGDNGFSFGERGLIDKRHMYEESMRVPLLVRCPAIVKPGTKLEQVIQNVDIAPTFLAYAGLAKPAQMQGNSFLPLLKGETIPWRDRAFYEYYWEADFPQTPTMFGVRNDRYKYIFNHGVWEANELYDLKNDPQEVNNLIRSPEHQEIARDLKGQVFDWLESTNGLQIPLHSIKQKRFDHRYRGNY</sequence>
<feature type="domain" description="Sulfatase N-terminal" evidence="2">
    <location>
        <begin position="44"/>
        <end position="400"/>
    </location>
</feature>
<proteinExistence type="predicted"/>
<evidence type="ECO:0000259" key="2">
    <source>
        <dbReference type="Pfam" id="PF00884"/>
    </source>
</evidence>
<dbReference type="SUPFAM" id="SSF53649">
    <property type="entry name" value="Alkaline phosphatase-like"/>
    <property type="match status" value="1"/>
</dbReference>
<name>A0A286GSL1_9BACT</name>
<dbReference type="EMBL" id="OCNH01000008">
    <property type="protein sequence ID" value="SOD98541.1"/>
    <property type="molecule type" value="Genomic_DNA"/>
</dbReference>
<dbReference type="InterPro" id="IPR017850">
    <property type="entry name" value="Alkaline_phosphatase_core_sf"/>
</dbReference>
<gene>
    <name evidence="3" type="ORF">SAMN06269250_6142</name>
</gene>
<protein>
    <submittedName>
        <fullName evidence="3">Arylsulfatase A</fullName>
    </submittedName>
</protein>
<accession>A0A286GSL1</accession>
<reference evidence="4" key="1">
    <citation type="submission" date="2017-09" db="EMBL/GenBank/DDBJ databases">
        <authorList>
            <person name="Varghese N."/>
            <person name="Submissions S."/>
        </authorList>
    </citation>
    <scope>NUCLEOTIDE SEQUENCE [LARGE SCALE GENOMIC DNA]</scope>
    <source>
        <strain evidence="4">DSM 29961</strain>
    </source>
</reference>